<dbReference type="AlphaFoldDB" id="A0A4R4JVI5"/>
<dbReference type="EMBL" id="RRZK01000029">
    <property type="protein sequence ID" value="TDB58728.1"/>
    <property type="molecule type" value="Genomic_DNA"/>
</dbReference>
<feature type="transmembrane region" description="Helical" evidence="2">
    <location>
        <begin position="484"/>
        <end position="503"/>
    </location>
</feature>
<dbReference type="Proteomes" id="UP000295254">
    <property type="component" value="Unassembled WGS sequence"/>
</dbReference>
<keyword evidence="2" id="KW-1133">Transmembrane helix</keyword>
<comment type="caution">
    <text evidence="4">The sequence shown here is derived from an EMBL/GenBank/DDBJ whole genome shotgun (WGS) entry which is preliminary data.</text>
</comment>
<dbReference type="InterPro" id="IPR007890">
    <property type="entry name" value="CHASE2"/>
</dbReference>
<name>A0A4R4JVI5_PSEVA</name>
<evidence type="ECO:0000313" key="5">
    <source>
        <dbReference type="Proteomes" id="UP000295254"/>
    </source>
</evidence>
<feature type="region of interest" description="Disordered" evidence="1">
    <location>
        <begin position="533"/>
        <end position="552"/>
    </location>
</feature>
<keyword evidence="2" id="KW-0812">Transmembrane</keyword>
<evidence type="ECO:0000259" key="3">
    <source>
        <dbReference type="SMART" id="SM01080"/>
    </source>
</evidence>
<keyword evidence="5" id="KW-1185">Reference proteome</keyword>
<keyword evidence="2" id="KW-0472">Membrane</keyword>
<dbReference type="SMART" id="SM01080">
    <property type="entry name" value="CHASE2"/>
    <property type="match status" value="1"/>
</dbReference>
<sequence length="552" mass="62544">MQLLQPAHELLTRWTGMTRQDMEVMPPSDPSSKKELIKGIEDFWPRAETRARYRNSPRLILGDLHSALCHWWQKQKSFLIDLRHFEFRLFLQRLVDWRTGNRALVIFIAWFFTMFLLDKVDPFGLSRQVQAYSEGLFQKVTSSFYQADAQDKVAVVLIDELTLTSRGESWPPRYSYYDEVIRRIARQKPAAIFLDILVEDRRSYDGSLESARQSLTETLANKGIPLYLATLDNHRKSVFIDVPGTQTTLTGWRGYGEDYPLLIGPGHFFADLDSKMPEGAACNDSVKPTAALQLYQFMCEKGLQSNCPSGLMRKELGGFCNAMVVQWGRQVSKVVSERQLISETQCSANNDSLFERVSTAMNTLFAALLSGLDEGSVKRVRQPCPYTVTLREEDLTSEKAQGVLQGRVVMVGLSLQGIHDIVQSPVHGQIPGVYLHAMALDNLLKWNASYFQRSGLDWLFILMAALVAWICAALIRTQPARLSFLMRVVALGSVLGASTYLYKIEHHPPLDWLGILLVYELVNRLIEKNEEQSSLKHPQGGDCNESDEAARL</sequence>
<proteinExistence type="predicted"/>
<protein>
    <submittedName>
        <fullName evidence="4">CHASE2 domain-containing protein</fullName>
    </submittedName>
</protein>
<evidence type="ECO:0000256" key="2">
    <source>
        <dbReference type="SAM" id="Phobius"/>
    </source>
</evidence>
<evidence type="ECO:0000256" key="1">
    <source>
        <dbReference type="SAM" id="MobiDB-lite"/>
    </source>
</evidence>
<dbReference type="Pfam" id="PF05226">
    <property type="entry name" value="CHASE2"/>
    <property type="match status" value="1"/>
</dbReference>
<dbReference type="OrthoDB" id="7348688at2"/>
<evidence type="ECO:0000313" key="4">
    <source>
        <dbReference type="EMBL" id="TDB58728.1"/>
    </source>
</evidence>
<feature type="domain" description="CHASE2" evidence="3">
    <location>
        <begin position="126"/>
        <end position="471"/>
    </location>
</feature>
<feature type="transmembrane region" description="Helical" evidence="2">
    <location>
        <begin position="458"/>
        <end position="477"/>
    </location>
</feature>
<reference evidence="5" key="1">
    <citation type="journal article" date="2019" name="bioRxiv">
        <title>Bacterially produced spermidine induces plant systemic susceptibility to pathogens.</title>
        <authorList>
            <person name="Melnyk R.A."/>
            <person name="Beskrovnaya P.A."/>
            <person name="Liu Z."/>
            <person name="Song Y."/>
            <person name="Haney C.H."/>
        </authorList>
    </citation>
    <scope>NUCLEOTIDE SEQUENCE [LARGE SCALE GENOMIC DNA]</scope>
    <source>
        <strain evidence="5">Dha-51</strain>
    </source>
</reference>
<gene>
    <name evidence="4" type="ORF">EIY72_20705</name>
</gene>
<organism evidence="4 5">
    <name type="scientific">Pseudomonas vancouverensis</name>
    <dbReference type="NCBI Taxonomy" id="95300"/>
    <lineage>
        <taxon>Bacteria</taxon>
        <taxon>Pseudomonadati</taxon>
        <taxon>Pseudomonadota</taxon>
        <taxon>Gammaproteobacteria</taxon>
        <taxon>Pseudomonadales</taxon>
        <taxon>Pseudomonadaceae</taxon>
        <taxon>Pseudomonas</taxon>
    </lineage>
</organism>
<accession>A0A4R4JVI5</accession>